<dbReference type="PANTHER" id="PTHR30121">
    <property type="entry name" value="UNCHARACTERIZED PROTEIN YJGR-RELATED"/>
    <property type="match status" value="1"/>
</dbReference>
<dbReference type="Pfam" id="PF01935">
    <property type="entry name" value="DUF87"/>
    <property type="match status" value="1"/>
</dbReference>
<dbReference type="InterPro" id="IPR051162">
    <property type="entry name" value="T4SS_component"/>
</dbReference>
<feature type="compositionally biased region" description="Pro residues" evidence="1">
    <location>
        <begin position="1385"/>
        <end position="1396"/>
    </location>
</feature>
<gene>
    <name evidence="3" type="ordered locus">FRAAL2645</name>
</gene>
<dbReference type="OrthoDB" id="9816422at2"/>
<accession>Q0RMG0</accession>
<evidence type="ECO:0000313" key="4">
    <source>
        <dbReference type="Proteomes" id="UP000000657"/>
    </source>
</evidence>
<feature type="compositionally biased region" description="Basic and acidic residues" evidence="1">
    <location>
        <begin position="1356"/>
        <end position="1369"/>
    </location>
</feature>
<dbReference type="CDD" id="cd01127">
    <property type="entry name" value="TrwB_TraG_TraD_VirD4"/>
    <property type="match status" value="1"/>
</dbReference>
<feature type="region of interest" description="Disordered" evidence="1">
    <location>
        <begin position="1338"/>
        <end position="1398"/>
    </location>
</feature>
<dbReference type="RefSeq" id="WP_011603798.1">
    <property type="nucleotide sequence ID" value="NC_008278.1"/>
</dbReference>
<name>Q0RMG0_FRAAA</name>
<dbReference type="EMBL" id="CT573213">
    <property type="protein sequence ID" value="CAJ61291.1"/>
    <property type="molecule type" value="Genomic_DNA"/>
</dbReference>
<evidence type="ECO:0000313" key="3">
    <source>
        <dbReference type="EMBL" id="CAJ61291.1"/>
    </source>
</evidence>
<dbReference type="KEGG" id="fal:FRAAL2645"/>
<dbReference type="SUPFAM" id="SSF52540">
    <property type="entry name" value="P-loop containing nucleoside triphosphate hydrolases"/>
    <property type="match status" value="1"/>
</dbReference>
<dbReference type="eggNOG" id="COG0433">
    <property type="taxonomic scope" value="Bacteria"/>
</dbReference>
<evidence type="ECO:0000256" key="1">
    <source>
        <dbReference type="SAM" id="MobiDB-lite"/>
    </source>
</evidence>
<reference evidence="3 4" key="1">
    <citation type="journal article" date="2007" name="Genome Res.">
        <title>Genome characteristics of facultatively symbiotic Frankia sp. strains reflect host range and host plant biogeography.</title>
        <authorList>
            <person name="Normand P."/>
            <person name="Lapierre P."/>
            <person name="Tisa L.S."/>
            <person name="Gogarten J.P."/>
            <person name="Alloisio N."/>
            <person name="Bagnarol E."/>
            <person name="Bassi C.A."/>
            <person name="Berry A.M."/>
            <person name="Bickhart D.M."/>
            <person name="Choisne N."/>
            <person name="Couloux A."/>
            <person name="Cournoyer B."/>
            <person name="Cruveiller S."/>
            <person name="Daubin V."/>
            <person name="Demange N."/>
            <person name="Francino M.P."/>
            <person name="Goltsman E."/>
            <person name="Huang Y."/>
            <person name="Kopp O.R."/>
            <person name="Labarre L."/>
            <person name="Lapidus A."/>
            <person name="Lavire C."/>
            <person name="Marechal J."/>
            <person name="Martinez M."/>
            <person name="Mastronunzio J.E."/>
            <person name="Mullin B.C."/>
            <person name="Niemann J."/>
            <person name="Pujic P."/>
            <person name="Rawnsley T."/>
            <person name="Rouy Z."/>
            <person name="Schenowitz C."/>
            <person name="Sellstedt A."/>
            <person name="Tavares F."/>
            <person name="Tomkins J.P."/>
            <person name="Vallenet D."/>
            <person name="Valverde C."/>
            <person name="Wall L.G."/>
            <person name="Wang Y."/>
            <person name="Medigue C."/>
            <person name="Benson D.R."/>
        </authorList>
    </citation>
    <scope>NUCLEOTIDE SEQUENCE [LARGE SCALE GENOMIC DNA]</scope>
    <source>
        <strain evidence="4">DSM 45986 / CECT 9034 / ACN14a</strain>
    </source>
</reference>
<feature type="domain" description="Helicase HerA central" evidence="2">
    <location>
        <begin position="1425"/>
        <end position="1617"/>
    </location>
</feature>
<dbReference type="InterPro" id="IPR002789">
    <property type="entry name" value="HerA_central"/>
</dbReference>
<organism evidence="3 4">
    <name type="scientific">Frankia alni (strain DSM 45986 / CECT 9034 / ACN14a)</name>
    <dbReference type="NCBI Taxonomy" id="326424"/>
    <lineage>
        <taxon>Bacteria</taxon>
        <taxon>Bacillati</taxon>
        <taxon>Actinomycetota</taxon>
        <taxon>Actinomycetes</taxon>
        <taxon>Frankiales</taxon>
        <taxon>Frankiaceae</taxon>
        <taxon>Frankia</taxon>
    </lineage>
</organism>
<evidence type="ECO:0000259" key="2">
    <source>
        <dbReference type="Pfam" id="PF01935"/>
    </source>
</evidence>
<sequence>MTDLSRPLATRIATLLVDDFLRGATAGRCLRLDHLLESDCHAIRDAAAIVLAQLPPSSTGGANAQVAVLGTENRADDTVISPERAIELRNRKIAALLLLVPAGVDSPAASSLENSFEAIDLEQLFKGILRDLENHLPRPLRDTYDQVLQAQSTQRRVFPLSRHARAEYLLALHAAANESREDSMDSALHAAGANLHLLGLIPDLGGAPFTERLVDNAACVAALVKPARAQDDARTRLRNCPLHQHYDDAYRAIERFIVAVPRLSERTWLRELAAPAHRELTFEHWPLNPSTDSDLLSLYVNPFAVNGVIPAGTGLRDPQDGTLPTCSAKGGFVKLTWSTEPAKPKDVTKWSVEMLPSKEFYGPETDFDVELPTASPKGTAHSSKLTINLDPEGVDRAPAVVVVRIQALDRNGQVLKLADGEPAQAISQEFALDSTPPSESTSVRRESAPSLPIARLRAAAEGAEADIESCEGWQESDLAYLQLRFGRRHGGRMSLSIPLRELQQQILETPDNGGRYAATVPAGQLLTPERTAQASPDWASVAGRAFSTVRREFFEAVRGQSGRGLVEVADFDDELTALANRYTATYSRILQRRDGASLADLHALTALDTLRLRVVLGRRNTPVDALVVLPTHPLRVAWYAAYYAELESWRRQLRAMPARERAAQVDLELLARLSPARVPFLLNNDAGAPYVFTQNLRLLHGLYLPVDESDPATAVSEIINALGLPASDVSVGEVPASRLADRVRLYRGTHQHPARLRILATNPGSGAFLADALSIVTTEQDEDSVNGEAESSLPPHLYIQAFGEGASETSPLPALRELQRDLLETRSRTRRGRGFLDPELELSVAPLQEIDAAHDAHLAVLTDLSRPELVIARTAPAVGSMSFHGLITRPVTERDPEGGWVTGIDFPTARGAEVTEIHRRFAEAVTTLFVAASSVPADAAASAPATTGVVPLPDPFDTDATVLLTTQSLAVPVPPATDGPPPASAEPRGAAADARVRMEVSGMTKHILDIAHERCDWVIVLDRFLGLDSFDDPSARTASGRRYILDYAPEFLDGIGQQMAITTAYRADVEKMFYKAMIELGFTRPDESVSSVIDELLLVSGRLVLAATGDDNRAKEAVALAAVVAHLRRRGELENTIVIPVDAHPELFGVHAQRQSQATQQQARRCDLLLVRFPSSRRVSIEAVEVKSRGMLGSEDLGRDIASQVLRTNELVEGLFFKEPARIDRPLQRARLASLLRFYLRRAVRRGLVTNEAEFHRATEAIERLDNAGLTIDYRGSGYIVVLHADGTADFQVDGVRIRSLTANNLGADDPAGAGVQPAGYVLPPCGADALTVLPPAQRAASEETEALAETTQAPHRPDDVLSPHHDQADTGVPDTGIHGDGRPVPTPEVPEPAAPDPLRTARVTLGRTLPPEEEIVWEASTSGSPHLFILGIPGQGKSETTIRLLQGAAADGLPALVIDFHGQFGTDARRPPSLRVYNATDGLPFSPFEITDGSGRFAYRINATSISEIFGYVCGLGDIQRDVFYQALAKAYEDRGHGGPTPAGIPTLDEVRDNIAALEKERGVQNVLARCRPLLEYGLFTDSAGAKIQDLIREGLVVDLHGFAEVEQAQIAAGAFLLRKVYRDMFSWGQTGELRLAIVLDEAHRLAKDATLPKLMKEGRKFGVAVIVASQGIDDFHPDVLANAGTKIVFRMNYPQSRKAAGFLHTRAGKDLSEDLEQLPVGDAYIQTPIMTTARRTRMLRPEGSPKYPER</sequence>
<keyword evidence="4" id="KW-1185">Reference proteome</keyword>
<dbReference type="PANTHER" id="PTHR30121:SF6">
    <property type="entry name" value="SLR6007 PROTEIN"/>
    <property type="match status" value="1"/>
</dbReference>
<dbReference type="STRING" id="326424.FRAAL2645"/>
<dbReference type="Gene3D" id="3.40.50.300">
    <property type="entry name" value="P-loop containing nucleotide triphosphate hydrolases"/>
    <property type="match status" value="2"/>
</dbReference>
<dbReference type="InterPro" id="IPR027417">
    <property type="entry name" value="P-loop_NTPase"/>
</dbReference>
<proteinExistence type="predicted"/>
<dbReference type="HOGENOM" id="CLU_236800_0_0_11"/>
<dbReference type="Proteomes" id="UP000000657">
    <property type="component" value="Chromosome"/>
</dbReference>
<protein>
    <recommendedName>
        <fullName evidence="2">Helicase HerA central domain-containing protein</fullName>
    </recommendedName>
</protein>